<proteinExistence type="predicted"/>
<dbReference type="Proteomes" id="UP000828048">
    <property type="component" value="Chromosome 3"/>
</dbReference>
<keyword evidence="2" id="KW-1185">Reference proteome</keyword>
<sequence length="459" mass="51066">MEFPTITFIASSIALERNTTRSPSRLTSSITFQENNRRQSLRPTLQKISKSSRPPLQKILNLFRQIGKTDGALAYLPVKLIAQIKFSSENSLLPLVLFETSRTFSDRLNTLHQTTTSSVVKVPTLRSHVIPTLSIVEHVVEKLLIAAVADADVTVRHSIFSFLHGNVGFDDFLAQADRLSAIFVALNDEDFEAREYAISVAGRLSEKNPAYVLPALRRHLIQLLTYLEQSADSKCREESAKLLGCLIRHCERLILPYISPIHKALVTKLYEGTGANANSGIISGVLVIVGDLARVGGFAMRRYIPEPMPLIVDALLDGAAAAKREVAVVTLGQVVQSTGYVVSFIRSLFLNYLWTWAKMPLWHKTKLLYSLVFQAFFLPSPEDLNKMLKEMDDVDMFTLVIQEMSKQFPTLMETLMKHLLHVDMASQKSVILVGKILRTVGVAVAGVAIISGIYLSTKK</sequence>
<evidence type="ECO:0000313" key="1">
    <source>
        <dbReference type="EMBL" id="KAH7858131.1"/>
    </source>
</evidence>
<evidence type="ECO:0000313" key="2">
    <source>
        <dbReference type="Proteomes" id="UP000828048"/>
    </source>
</evidence>
<gene>
    <name evidence="1" type="ORF">Vadar_020305</name>
</gene>
<comment type="caution">
    <text evidence="1">The sequence shown here is derived from an EMBL/GenBank/DDBJ whole genome shotgun (WGS) entry which is preliminary data.</text>
</comment>
<reference evidence="1 2" key="1">
    <citation type="journal article" date="2021" name="Hortic Res">
        <title>High-quality reference genome and annotation aids understanding of berry development for evergreen blueberry (Vaccinium darrowii).</title>
        <authorList>
            <person name="Yu J."/>
            <person name="Hulse-Kemp A.M."/>
            <person name="Babiker E."/>
            <person name="Staton M."/>
        </authorList>
    </citation>
    <scope>NUCLEOTIDE SEQUENCE [LARGE SCALE GENOMIC DNA]</scope>
    <source>
        <strain evidence="2">cv. NJ 8807/NJ 8810</strain>
        <tissue evidence="1">Young leaf</tissue>
    </source>
</reference>
<name>A0ACB7YXI0_9ERIC</name>
<protein>
    <submittedName>
        <fullName evidence="1">Uncharacterized protein</fullName>
    </submittedName>
</protein>
<accession>A0ACB7YXI0</accession>
<dbReference type="EMBL" id="CM037153">
    <property type="protein sequence ID" value="KAH7858131.1"/>
    <property type="molecule type" value="Genomic_DNA"/>
</dbReference>
<organism evidence="1 2">
    <name type="scientific">Vaccinium darrowii</name>
    <dbReference type="NCBI Taxonomy" id="229202"/>
    <lineage>
        <taxon>Eukaryota</taxon>
        <taxon>Viridiplantae</taxon>
        <taxon>Streptophyta</taxon>
        <taxon>Embryophyta</taxon>
        <taxon>Tracheophyta</taxon>
        <taxon>Spermatophyta</taxon>
        <taxon>Magnoliopsida</taxon>
        <taxon>eudicotyledons</taxon>
        <taxon>Gunneridae</taxon>
        <taxon>Pentapetalae</taxon>
        <taxon>asterids</taxon>
        <taxon>Ericales</taxon>
        <taxon>Ericaceae</taxon>
        <taxon>Vaccinioideae</taxon>
        <taxon>Vaccinieae</taxon>
        <taxon>Vaccinium</taxon>
    </lineage>
</organism>